<comment type="subcellular location">
    <subcellularLocation>
        <location evidence="8">Cytoplasm</location>
    </subcellularLocation>
</comment>
<comment type="subunit">
    <text evidence="8">Homodimer.</text>
</comment>
<dbReference type="GO" id="GO:0004831">
    <property type="term" value="F:tyrosine-tRNA ligase activity"/>
    <property type="evidence" value="ECO:0007669"/>
    <property type="project" value="UniProtKB-EC"/>
</dbReference>
<dbReference type="InterPro" id="IPR024107">
    <property type="entry name" value="Tyr-tRNA-ligase_bac_1"/>
</dbReference>
<evidence type="ECO:0000256" key="4">
    <source>
        <dbReference type="ARBA" id="ARBA00022884"/>
    </source>
</evidence>
<feature type="binding site" evidence="8">
    <location>
        <position position="34"/>
    </location>
    <ligand>
        <name>L-tyrosine</name>
        <dbReference type="ChEBI" id="CHEBI:58315"/>
    </ligand>
</feature>
<dbReference type="PROSITE" id="PS50889">
    <property type="entry name" value="S4"/>
    <property type="match status" value="1"/>
</dbReference>
<accession>A0ABW5KQY0</accession>
<comment type="catalytic activity">
    <reaction evidence="7 8">
        <text>tRNA(Tyr) + L-tyrosine + ATP = L-tyrosyl-tRNA(Tyr) + AMP + diphosphate + H(+)</text>
        <dbReference type="Rhea" id="RHEA:10220"/>
        <dbReference type="Rhea" id="RHEA-COMP:9706"/>
        <dbReference type="Rhea" id="RHEA-COMP:9707"/>
        <dbReference type="ChEBI" id="CHEBI:15378"/>
        <dbReference type="ChEBI" id="CHEBI:30616"/>
        <dbReference type="ChEBI" id="CHEBI:33019"/>
        <dbReference type="ChEBI" id="CHEBI:58315"/>
        <dbReference type="ChEBI" id="CHEBI:78442"/>
        <dbReference type="ChEBI" id="CHEBI:78536"/>
        <dbReference type="ChEBI" id="CHEBI:456215"/>
        <dbReference type="EC" id="6.1.1.1"/>
    </reaction>
</comment>
<dbReference type="InterPro" id="IPR024088">
    <property type="entry name" value="Tyr-tRNA-ligase_bac-type"/>
</dbReference>
<gene>
    <name evidence="8 11" type="primary">tyrS</name>
    <name evidence="11" type="ORF">ACFSQP_05115</name>
</gene>
<dbReference type="CDD" id="cd00165">
    <property type="entry name" value="S4"/>
    <property type="match status" value="1"/>
</dbReference>
<dbReference type="InterPro" id="IPR002305">
    <property type="entry name" value="aa-tRNA-synth_Ic"/>
</dbReference>
<dbReference type="SUPFAM" id="SSF55174">
    <property type="entry name" value="Alpha-L RNA-binding motif"/>
    <property type="match status" value="1"/>
</dbReference>
<evidence type="ECO:0000256" key="5">
    <source>
        <dbReference type="ARBA" id="ARBA00022917"/>
    </source>
</evidence>
<dbReference type="Pfam" id="PF22421">
    <property type="entry name" value="SYY_C-terminal"/>
    <property type="match status" value="1"/>
</dbReference>
<sequence length="435" mass="48785">MANAFVEDLRWRGMIHDIMPGTEEQLSKEMTTAYIGFDPTSDSLHIGSLVPIILLVHLEKAGHKPIALVGGATGMIGDPSGKSDERNLLDEATLEKNVAGIKAVLSRFLNFNSEAKNSPILVNNFDWMKNFSFIDFARDVGKRITVNYMMSKDSVKKRFSGEEGSVGMSFTEFTYQLIQGYDFYHLYKNYNCLLQMGGSDQWGNITTGTELVRRMSPGEETKAYAMTCPLITKADGSKFGKSEGGNIWLDANKTSVYKFYQFWLNTSDDDAEKYIKIFTFLDKDTIEALINAHQEAPHLRLLQKRLAQEVTTFVHSTADFENAEKASQILFSKSFKSDIETLDEATFLEVFEGVPQAEIAKDKFNQGIDMIAALAAETKFLASNSEARRALKENAISVNKQKVSETYTLSANDLINNKYVIINKGKKNTYIIKVV</sequence>
<dbReference type="EMBL" id="JBHULS010000002">
    <property type="protein sequence ID" value="MFD2551189.1"/>
    <property type="molecule type" value="Genomic_DNA"/>
</dbReference>
<keyword evidence="6 8" id="KW-0030">Aminoacyl-tRNA synthetase</keyword>
<comment type="function">
    <text evidence="8">Catalyzes the attachment of tyrosine to tRNA(Tyr) in a two-step reaction: tyrosine is first activated by ATP to form Tyr-AMP and then transferred to the acceptor end of tRNA(Tyr).</text>
</comment>
<evidence type="ECO:0000256" key="1">
    <source>
        <dbReference type="ARBA" id="ARBA00022598"/>
    </source>
</evidence>
<dbReference type="InterPro" id="IPR054608">
    <property type="entry name" value="SYY-like_C"/>
</dbReference>
<dbReference type="SUPFAM" id="SSF52374">
    <property type="entry name" value="Nucleotidylyl transferase"/>
    <property type="match status" value="1"/>
</dbReference>
<dbReference type="Gene3D" id="1.10.240.10">
    <property type="entry name" value="Tyrosyl-Transfer RNA Synthetase"/>
    <property type="match status" value="1"/>
</dbReference>
<organism evidence="11 12">
    <name type="scientific">Bizionia sediminis</name>
    <dbReference type="NCBI Taxonomy" id="1737064"/>
    <lineage>
        <taxon>Bacteria</taxon>
        <taxon>Pseudomonadati</taxon>
        <taxon>Bacteroidota</taxon>
        <taxon>Flavobacteriia</taxon>
        <taxon>Flavobacteriales</taxon>
        <taxon>Flavobacteriaceae</taxon>
        <taxon>Bizionia</taxon>
    </lineage>
</organism>
<dbReference type="Gene3D" id="3.40.50.620">
    <property type="entry name" value="HUPs"/>
    <property type="match status" value="1"/>
</dbReference>
<feature type="binding site" evidence="8">
    <location>
        <position position="179"/>
    </location>
    <ligand>
        <name>L-tyrosine</name>
        <dbReference type="ChEBI" id="CHEBI:58315"/>
    </ligand>
</feature>
<protein>
    <recommendedName>
        <fullName evidence="8">Tyrosine--tRNA ligase</fullName>
        <ecNumber evidence="8">6.1.1.1</ecNumber>
    </recommendedName>
    <alternativeName>
        <fullName evidence="8">Tyrosyl-tRNA synthetase</fullName>
        <shortName evidence="8">TyrRS</shortName>
    </alternativeName>
</protein>
<evidence type="ECO:0000256" key="8">
    <source>
        <dbReference type="HAMAP-Rule" id="MF_02006"/>
    </source>
</evidence>
<feature type="short sequence motif" description="'HIGH' region" evidence="8">
    <location>
        <begin position="39"/>
        <end position="48"/>
    </location>
</feature>
<keyword evidence="3 8" id="KW-0067">ATP-binding</keyword>
<evidence type="ECO:0000256" key="2">
    <source>
        <dbReference type="ARBA" id="ARBA00022741"/>
    </source>
</evidence>
<evidence type="ECO:0000259" key="10">
    <source>
        <dbReference type="Pfam" id="PF22421"/>
    </source>
</evidence>
<evidence type="ECO:0000256" key="7">
    <source>
        <dbReference type="ARBA" id="ARBA00048248"/>
    </source>
</evidence>
<feature type="domain" description="Tyrosine--tRNA ligase SYY-like C-terminal" evidence="10">
    <location>
        <begin position="349"/>
        <end position="431"/>
    </location>
</feature>
<feature type="binding site" evidence="8">
    <location>
        <position position="175"/>
    </location>
    <ligand>
        <name>L-tyrosine</name>
        <dbReference type="ChEBI" id="CHEBI:58315"/>
    </ligand>
</feature>
<evidence type="ECO:0000256" key="3">
    <source>
        <dbReference type="ARBA" id="ARBA00022840"/>
    </source>
</evidence>
<reference evidence="12" key="1">
    <citation type="journal article" date="2019" name="Int. J. Syst. Evol. Microbiol.">
        <title>The Global Catalogue of Microorganisms (GCM) 10K type strain sequencing project: providing services to taxonomists for standard genome sequencing and annotation.</title>
        <authorList>
            <consortium name="The Broad Institute Genomics Platform"/>
            <consortium name="The Broad Institute Genome Sequencing Center for Infectious Disease"/>
            <person name="Wu L."/>
            <person name="Ma J."/>
        </authorList>
    </citation>
    <scope>NUCLEOTIDE SEQUENCE [LARGE SCALE GENOMIC DNA]</scope>
    <source>
        <strain evidence="12">KCTC 42587</strain>
    </source>
</reference>
<keyword evidence="12" id="KW-1185">Reference proteome</keyword>
<dbReference type="Pfam" id="PF00579">
    <property type="entry name" value="tRNA-synt_1b"/>
    <property type="match status" value="1"/>
</dbReference>
<feature type="binding site" evidence="8">
    <location>
        <position position="241"/>
    </location>
    <ligand>
        <name>ATP</name>
        <dbReference type="ChEBI" id="CHEBI:30616"/>
    </ligand>
</feature>
<dbReference type="CDD" id="cd00805">
    <property type="entry name" value="TyrRS_core"/>
    <property type="match status" value="1"/>
</dbReference>
<keyword evidence="8" id="KW-0963">Cytoplasm</keyword>
<dbReference type="InterPro" id="IPR036986">
    <property type="entry name" value="S4_RNA-bd_sf"/>
</dbReference>
<proteinExistence type="inferred from homology"/>
<dbReference type="Gene3D" id="3.10.290.10">
    <property type="entry name" value="RNA-binding S4 domain"/>
    <property type="match status" value="1"/>
</dbReference>
<dbReference type="Proteomes" id="UP001597472">
    <property type="component" value="Unassembled WGS sequence"/>
</dbReference>
<dbReference type="EC" id="6.1.1.1" evidence="8"/>
<comment type="similarity">
    <text evidence="8">Belongs to the class-I aminoacyl-tRNA synthetase family. TyrS type 1 subfamily.</text>
</comment>
<keyword evidence="2 8" id="KW-0547">Nucleotide-binding</keyword>
<comment type="caution">
    <text evidence="11">The sequence shown here is derived from an EMBL/GenBank/DDBJ whole genome shotgun (WGS) entry which is preliminary data.</text>
</comment>
<dbReference type="PANTHER" id="PTHR11766">
    <property type="entry name" value="TYROSYL-TRNA SYNTHETASE"/>
    <property type="match status" value="1"/>
</dbReference>
<dbReference type="HAMAP" id="MF_02006">
    <property type="entry name" value="Tyr_tRNA_synth_type1"/>
    <property type="match status" value="1"/>
</dbReference>
<dbReference type="NCBIfam" id="TIGR00234">
    <property type="entry name" value="tyrS"/>
    <property type="match status" value="1"/>
</dbReference>
<dbReference type="InterPro" id="IPR002307">
    <property type="entry name" value="Tyr-tRNA-ligase"/>
</dbReference>
<keyword evidence="5 8" id="KW-0648">Protein biosynthesis</keyword>
<evidence type="ECO:0000313" key="11">
    <source>
        <dbReference type="EMBL" id="MFD2551189.1"/>
    </source>
</evidence>
<evidence type="ECO:0000256" key="9">
    <source>
        <dbReference type="PROSITE-ProRule" id="PRU00182"/>
    </source>
</evidence>
<evidence type="ECO:0000256" key="6">
    <source>
        <dbReference type="ARBA" id="ARBA00023146"/>
    </source>
</evidence>
<evidence type="ECO:0000313" key="12">
    <source>
        <dbReference type="Proteomes" id="UP001597472"/>
    </source>
</evidence>
<name>A0ABW5KQY0_9FLAO</name>
<feature type="short sequence motif" description="'KMSKS' region" evidence="8">
    <location>
        <begin position="238"/>
        <end position="242"/>
    </location>
</feature>
<dbReference type="PRINTS" id="PR01040">
    <property type="entry name" value="TRNASYNTHTYR"/>
</dbReference>
<dbReference type="InterPro" id="IPR014729">
    <property type="entry name" value="Rossmann-like_a/b/a_fold"/>
</dbReference>
<dbReference type="PANTHER" id="PTHR11766:SF0">
    <property type="entry name" value="TYROSINE--TRNA LIGASE, MITOCHONDRIAL"/>
    <property type="match status" value="1"/>
</dbReference>
<keyword evidence="4 9" id="KW-0694">RNA-binding</keyword>
<keyword evidence="1 8" id="KW-0436">Ligase</keyword>
<dbReference type="RefSeq" id="WP_376892317.1">
    <property type="nucleotide sequence ID" value="NZ_JBHULS010000002.1"/>
</dbReference>